<dbReference type="STRING" id="909613.UO65_2907"/>
<gene>
    <name evidence="2" type="ORF">UO65_2907</name>
</gene>
<name>W7IN77_9PSEU</name>
<dbReference type="Gene3D" id="1.10.287.1060">
    <property type="entry name" value="ESAT-6-like"/>
    <property type="match status" value="1"/>
</dbReference>
<evidence type="ECO:0000313" key="3">
    <source>
        <dbReference type="Proteomes" id="UP000019277"/>
    </source>
</evidence>
<evidence type="ECO:0000313" key="2">
    <source>
        <dbReference type="EMBL" id="EWC61848.1"/>
    </source>
</evidence>
<dbReference type="RefSeq" id="WP_035282717.1">
    <property type="nucleotide sequence ID" value="NZ_AYXG01000101.1"/>
</dbReference>
<dbReference type="OrthoDB" id="4562539at2"/>
<dbReference type="Proteomes" id="UP000019277">
    <property type="component" value="Unassembled WGS sequence"/>
</dbReference>
<sequence length="106" mass="11320">MTEQFRLDPDGVAAGTKKLKGAGGRLNTAVTALNVVLDDHDGCWGTDDIGKAFEQKYVKPATDTRKYGADAGTGIVKTGENLDSASTTFQSVDHEHATRIDRTPPE</sequence>
<comment type="caution">
    <text evidence="2">The sequence shown here is derived from an EMBL/GenBank/DDBJ whole genome shotgun (WGS) entry which is preliminary data.</text>
</comment>
<protein>
    <recommendedName>
        <fullName evidence="4">Excreted virulence factor EspC (Type VII ESX diderm)</fullName>
    </recommendedName>
</protein>
<dbReference type="EMBL" id="AYXG01000101">
    <property type="protein sequence ID" value="EWC61848.1"/>
    <property type="molecule type" value="Genomic_DNA"/>
</dbReference>
<feature type="compositionally biased region" description="Basic and acidic residues" evidence="1">
    <location>
        <begin position="92"/>
        <end position="106"/>
    </location>
</feature>
<organism evidence="2 3">
    <name type="scientific">Actinokineospora spheciospongiae</name>
    <dbReference type="NCBI Taxonomy" id="909613"/>
    <lineage>
        <taxon>Bacteria</taxon>
        <taxon>Bacillati</taxon>
        <taxon>Actinomycetota</taxon>
        <taxon>Actinomycetes</taxon>
        <taxon>Pseudonocardiales</taxon>
        <taxon>Pseudonocardiaceae</taxon>
        <taxon>Actinokineospora</taxon>
    </lineage>
</organism>
<proteinExistence type="predicted"/>
<evidence type="ECO:0000256" key="1">
    <source>
        <dbReference type="SAM" id="MobiDB-lite"/>
    </source>
</evidence>
<reference evidence="2 3" key="1">
    <citation type="journal article" date="2014" name="Genome Announc.">
        <title>Draft Genome Sequence of the Antitrypanosomally Active Sponge-Associated Bacterium Actinokineospora sp. Strain EG49.</title>
        <authorList>
            <person name="Harjes J."/>
            <person name="Ryu T."/>
            <person name="Abdelmohsen U.R."/>
            <person name="Moitinho-Silva L."/>
            <person name="Horn H."/>
            <person name="Ravasi T."/>
            <person name="Hentschel U."/>
        </authorList>
    </citation>
    <scope>NUCLEOTIDE SEQUENCE [LARGE SCALE GENOMIC DNA]</scope>
    <source>
        <strain evidence="2 3">EG49</strain>
    </source>
</reference>
<evidence type="ECO:0008006" key="4">
    <source>
        <dbReference type="Google" id="ProtNLM"/>
    </source>
</evidence>
<keyword evidence="3" id="KW-1185">Reference proteome</keyword>
<accession>A0A8E2X3T1</accession>
<feature type="region of interest" description="Disordered" evidence="1">
    <location>
        <begin position="85"/>
        <end position="106"/>
    </location>
</feature>
<dbReference type="AlphaFoldDB" id="W7IN77"/>
<accession>W7IN77</accession>